<dbReference type="AlphaFoldDB" id="A0AB74TPU0"/>
<proteinExistence type="predicted"/>
<name>A0AB74TPU0_9LACT</name>
<evidence type="ECO:0000313" key="1">
    <source>
        <dbReference type="EMBL" id="XBC46303.1"/>
    </source>
</evidence>
<protein>
    <submittedName>
        <fullName evidence="1">Uncharacterized protein</fullName>
    </submittedName>
</protein>
<organism evidence="1">
    <name type="scientific">Dolosigranulum savutiense</name>
    <dbReference type="NCBI Taxonomy" id="3110288"/>
    <lineage>
        <taxon>Bacteria</taxon>
        <taxon>Bacillati</taxon>
        <taxon>Bacillota</taxon>
        <taxon>Bacilli</taxon>
        <taxon>Lactobacillales</taxon>
        <taxon>Carnobacteriaceae</taxon>
        <taxon>Dolosigranulum</taxon>
    </lineage>
</organism>
<reference evidence="1" key="1">
    <citation type="submission" date="2023-12" db="EMBL/GenBank/DDBJ databases">
        <title>Dolosigranulum savutii sp. nov. isolated from human upper respiratory samples collected in Botswana.</title>
        <authorList>
            <person name="Kelly M.S."/>
        </authorList>
    </citation>
    <scope>NUCLEOTIDE SEQUENCE</scope>
    <source>
        <strain evidence="1">MSK433</strain>
    </source>
</reference>
<sequence length="60" mass="7152">MDIMTKMNNETLTFIRIVLPWASKEIEENGGTTYFFKENTPDYILELFEEIKSEVEFKIN</sequence>
<gene>
    <name evidence="1" type="ORF">VUQ08_01435</name>
</gene>
<accession>A0AB74TPU0</accession>
<dbReference type="GeneID" id="42694622"/>
<dbReference type="EMBL" id="CP142433">
    <property type="protein sequence ID" value="XBC46303.1"/>
    <property type="molecule type" value="Genomic_DNA"/>
</dbReference>
<dbReference type="RefSeq" id="WP_004636382.1">
    <property type="nucleotide sequence ID" value="NZ_CP142433.1"/>
</dbReference>